<gene>
    <name evidence="1" type="ORF">MF646_04140</name>
</gene>
<accession>A0A9X1ZVJ0</accession>
<dbReference type="SUPFAM" id="SSF52833">
    <property type="entry name" value="Thioredoxin-like"/>
    <property type="match status" value="1"/>
</dbReference>
<sequence>MDKYVEVMIIGSILLLNSCFSAASSIENPLEQHTDETITVLFSDSSTMQDEKTYYDAFLELKQNYPSEIPSFLIIDANEREVIRYFNIEQFPTMLVITGDQEDLRMEGIFTKDEILTHLMEVFQLEKTPKINLTSIEYIQKSSISFIEKLDFLL</sequence>
<name>A0A9X1ZVJ0_9BACI</name>
<dbReference type="InterPro" id="IPR036249">
    <property type="entry name" value="Thioredoxin-like_sf"/>
</dbReference>
<comment type="caution">
    <text evidence="1">The sequence shown here is derived from an EMBL/GenBank/DDBJ whole genome shotgun (WGS) entry which is preliminary data.</text>
</comment>
<dbReference type="Proteomes" id="UP001139150">
    <property type="component" value="Unassembled WGS sequence"/>
</dbReference>
<evidence type="ECO:0008006" key="3">
    <source>
        <dbReference type="Google" id="ProtNLM"/>
    </source>
</evidence>
<evidence type="ECO:0000313" key="2">
    <source>
        <dbReference type="Proteomes" id="UP001139150"/>
    </source>
</evidence>
<keyword evidence="2" id="KW-1185">Reference proteome</keyword>
<evidence type="ECO:0000313" key="1">
    <source>
        <dbReference type="EMBL" id="MCL7746304.1"/>
    </source>
</evidence>
<dbReference type="RefSeq" id="WP_250095229.1">
    <property type="nucleotide sequence ID" value="NZ_JAKRYL010000003.1"/>
</dbReference>
<protein>
    <recommendedName>
        <fullName evidence="3">Thioredoxin domain-containing protein</fullName>
    </recommendedName>
</protein>
<organism evidence="1 2">
    <name type="scientific">Halalkalibacter alkaliphilus</name>
    <dbReference type="NCBI Taxonomy" id="2917993"/>
    <lineage>
        <taxon>Bacteria</taxon>
        <taxon>Bacillati</taxon>
        <taxon>Bacillota</taxon>
        <taxon>Bacilli</taxon>
        <taxon>Bacillales</taxon>
        <taxon>Bacillaceae</taxon>
        <taxon>Halalkalibacter</taxon>
    </lineage>
</organism>
<proteinExistence type="predicted"/>
<dbReference type="EMBL" id="JAKRYL010000003">
    <property type="protein sequence ID" value="MCL7746304.1"/>
    <property type="molecule type" value="Genomic_DNA"/>
</dbReference>
<dbReference type="AlphaFoldDB" id="A0A9X1ZVJ0"/>
<reference evidence="1" key="1">
    <citation type="submission" date="2022-02" db="EMBL/GenBank/DDBJ databases">
        <title>Halalkalibacter sp. nov. isolated from Lonar Lake, India.</title>
        <authorList>
            <person name="Joshi A."/>
            <person name="Thite S."/>
            <person name="Lodha T."/>
        </authorList>
    </citation>
    <scope>NUCLEOTIDE SEQUENCE</scope>
    <source>
        <strain evidence="1">MEB205</strain>
    </source>
</reference>